<gene>
    <name evidence="3" type="ORF">FIBSPDRAFT_893522</name>
</gene>
<dbReference type="EMBL" id="KV417573">
    <property type="protein sequence ID" value="KZP18352.1"/>
    <property type="molecule type" value="Genomic_DNA"/>
</dbReference>
<evidence type="ECO:0000259" key="2">
    <source>
        <dbReference type="Pfam" id="PF00931"/>
    </source>
</evidence>
<feature type="domain" description="NB-ARC" evidence="2">
    <location>
        <begin position="125"/>
        <end position="251"/>
    </location>
</feature>
<dbReference type="Proteomes" id="UP000076532">
    <property type="component" value="Unassembled WGS sequence"/>
</dbReference>
<dbReference type="InterPro" id="IPR027417">
    <property type="entry name" value="P-loop_NTPase"/>
</dbReference>
<dbReference type="AlphaFoldDB" id="A0A166H0F8"/>
<dbReference type="OrthoDB" id="1658288at2759"/>
<dbReference type="Pfam" id="PF00931">
    <property type="entry name" value="NB-ARC"/>
    <property type="match status" value="1"/>
</dbReference>
<protein>
    <recommendedName>
        <fullName evidence="2">NB-ARC domain-containing protein</fullName>
    </recommendedName>
</protein>
<sequence>MPKNAAAGPSRTPIAHTSSEVSIDQPGIAALRHGNNGEVNITPSQPTPSIPDLAYSTNYTSGGTFNNASGNILNTINYHGVPLVASINPMQPLTLFNDAPVDHISSCFMGRVEEIQIIASALGLVGHHTHTIWVSATTMEKVSQGMANVLDLMQHPERHNPDQAARLMAVRLCLQHSQQHGFLKWLIILDDVTLETVPFLRENLLRQNSHGSILITARTADIAEAIMSVAGERYPVHALNALSAESSAALFLTWAGISAARHLIW</sequence>
<evidence type="ECO:0000313" key="4">
    <source>
        <dbReference type="Proteomes" id="UP000076532"/>
    </source>
</evidence>
<feature type="region of interest" description="Disordered" evidence="1">
    <location>
        <begin position="1"/>
        <end position="21"/>
    </location>
</feature>
<dbReference type="Gene3D" id="3.40.50.300">
    <property type="entry name" value="P-loop containing nucleotide triphosphate hydrolases"/>
    <property type="match status" value="1"/>
</dbReference>
<organism evidence="3 4">
    <name type="scientific">Athelia psychrophila</name>
    <dbReference type="NCBI Taxonomy" id="1759441"/>
    <lineage>
        <taxon>Eukaryota</taxon>
        <taxon>Fungi</taxon>
        <taxon>Dikarya</taxon>
        <taxon>Basidiomycota</taxon>
        <taxon>Agaricomycotina</taxon>
        <taxon>Agaricomycetes</taxon>
        <taxon>Agaricomycetidae</taxon>
        <taxon>Atheliales</taxon>
        <taxon>Atheliaceae</taxon>
        <taxon>Athelia</taxon>
    </lineage>
</organism>
<keyword evidence="4" id="KW-1185">Reference proteome</keyword>
<name>A0A166H0F8_9AGAM</name>
<evidence type="ECO:0000313" key="3">
    <source>
        <dbReference type="EMBL" id="KZP18352.1"/>
    </source>
</evidence>
<reference evidence="3 4" key="1">
    <citation type="journal article" date="2016" name="Mol. Biol. Evol.">
        <title>Comparative Genomics of Early-Diverging Mushroom-Forming Fungi Provides Insights into the Origins of Lignocellulose Decay Capabilities.</title>
        <authorList>
            <person name="Nagy L.G."/>
            <person name="Riley R."/>
            <person name="Tritt A."/>
            <person name="Adam C."/>
            <person name="Daum C."/>
            <person name="Floudas D."/>
            <person name="Sun H."/>
            <person name="Yadav J.S."/>
            <person name="Pangilinan J."/>
            <person name="Larsson K.H."/>
            <person name="Matsuura K."/>
            <person name="Barry K."/>
            <person name="Labutti K."/>
            <person name="Kuo R."/>
            <person name="Ohm R.A."/>
            <person name="Bhattacharya S.S."/>
            <person name="Shirouzu T."/>
            <person name="Yoshinaga Y."/>
            <person name="Martin F.M."/>
            <person name="Grigoriev I.V."/>
            <person name="Hibbett D.S."/>
        </authorList>
    </citation>
    <scope>NUCLEOTIDE SEQUENCE [LARGE SCALE GENOMIC DNA]</scope>
    <source>
        <strain evidence="3 4">CBS 109695</strain>
    </source>
</reference>
<evidence type="ECO:0000256" key="1">
    <source>
        <dbReference type="SAM" id="MobiDB-lite"/>
    </source>
</evidence>
<accession>A0A166H0F8</accession>
<proteinExistence type="predicted"/>
<dbReference type="InterPro" id="IPR002182">
    <property type="entry name" value="NB-ARC"/>
</dbReference>